<protein>
    <submittedName>
        <fullName evidence="3">Nitroreductase</fullName>
    </submittedName>
</protein>
<dbReference type="InterPro" id="IPR004378">
    <property type="entry name" value="F420H2_quin_Rdtase"/>
</dbReference>
<dbReference type="Gene3D" id="2.30.110.10">
    <property type="entry name" value="Electron Transport, Fmn-binding Protein, Chain A"/>
    <property type="match status" value="1"/>
</dbReference>
<dbReference type="Pfam" id="PF04075">
    <property type="entry name" value="F420H2_quin_red"/>
    <property type="match status" value="1"/>
</dbReference>
<evidence type="ECO:0000313" key="3">
    <source>
        <dbReference type="EMBL" id="KPV52821.1"/>
    </source>
</evidence>
<evidence type="ECO:0000313" key="4">
    <source>
        <dbReference type="Proteomes" id="UP000050509"/>
    </source>
</evidence>
<dbReference type="NCBIfam" id="TIGR00026">
    <property type="entry name" value="hi_GC_TIGR00026"/>
    <property type="match status" value="1"/>
</dbReference>
<dbReference type="GO" id="GO:0016491">
    <property type="term" value="F:oxidoreductase activity"/>
    <property type="evidence" value="ECO:0007669"/>
    <property type="project" value="InterPro"/>
</dbReference>
<dbReference type="PANTHER" id="PTHR39428:SF3">
    <property type="entry name" value="DEAZAFLAVIN-DEPENDENT NITROREDUCTASE"/>
    <property type="match status" value="1"/>
</dbReference>
<keyword evidence="4" id="KW-1185">Reference proteome</keyword>
<sequence length="145" mass="16271">MDEYLPSPSAWIAEQVERYESSGGTEALTLRDTGLPVIIVTNRGRKTGAIRKTPLMRVADGPNYILIASQGGAPKHPLWYHNLLADPRVEIRDKTDVFSMQVREVTDPAERQRLWDLAVAAYPPYAEYQKKTDRLIPVLVAEPVA</sequence>
<comment type="similarity">
    <text evidence="1">Belongs to the F420H(2)-dependent quinone reductase family.</text>
</comment>
<reference evidence="3 4" key="1">
    <citation type="submission" date="2015-09" db="EMBL/GenBank/DDBJ databases">
        <title>Draft genome sequence of Kouleothrix aurantiaca JCM 19913.</title>
        <authorList>
            <person name="Hemp J."/>
        </authorList>
    </citation>
    <scope>NUCLEOTIDE SEQUENCE [LARGE SCALE GENOMIC DNA]</scope>
    <source>
        <strain evidence="3 4">COM-B</strain>
    </source>
</reference>
<dbReference type="PATRIC" id="fig|186479.3.peg.8206"/>
<comment type="caution">
    <text evidence="3">The sequence shown here is derived from an EMBL/GenBank/DDBJ whole genome shotgun (WGS) entry which is preliminary data.</text>
</comment>
<comment type="catalytic activity">
    <reaction evidence="2">
        <text>oxidized coenzyme F420-(gamma-L-Glu)(n) + a quinol + H(+) = reduced coenzyme F420-(gamma-L-Glu)(n) + a quinone</text>
        <dbReference type="Rhea" id="RHEA:39663"/>
        <dbReference type="Rhea" id="RHEA-COMP:12939"/>
        <dbReference type="Rhea" id="RHEA-COMP:14378"/>
        <dbReference type="ChEBI" id="CHEBI:15378"/>
        <dbReference type="ChEBI" id="CHEBI:24646"/>
        <dbReference type="ChEBI" id="CHEBI:132124"/>
        <dbReference type="ChEBI" id="CHEBI:133980"/>
        <dbReference type="ChEBI" id="CHEBI:139511"/>
    </reaction>
</comment>
<gene>
    <name evidence="3" type="ORF">SE17_13205</name>
</gene>
<accession>A0A0N8PSI5</accession>
<dbReference type="AlphaFoldDB" id="A0A0N8PSI5"/>
<name>A0A0N8PSI5_9CHLR</name>
<organism evidence="3 4">
    <name type="scientific">Kouleothrix aurantiaca</name>
    <dbReference type="NCBI Taxonomy" id="186479"/>
    <lineage>
        <taxon>Bacteria</taxon>
        <taxon>Bacillati</taxon>
        <taxon>Chloroflexota</taxon>
        <taxon>Chloroflexia</taxon>
        <taxon>Chloroflexales</taxon>
        <taxon>Roseiflexineae</taxon>
        <taxon>Roseiflexaceae</taxon>
        <taxon>Kouleothrix</taxon>
    </lineage>
</organism>
<evidence type="ECO:0000256" key="1">
    <source>
        <dbReference type="ARBA" id="ARBA00008710"/>
    </source>
</evidence>
<dbReference type="EMBL" id="LJCR01000421">
    <property type="protein sequence ID" value="KPV52821.1"/>
    <property type="molecule type" value="Genomic_DNA"/>
</dbReference>
<dbReference type="InterPro" id="IPR012349">
    <property type="entry name" value="Split_barrel_FMN-bd"/>
</dbReference>
<evidence type="ECO:0000256" key="2">
    <source>
        <dbReference type="ARBA" id="ARBA00049106"/>
    </source>
</evidence>
<dbReference type="PANTHER" id="PTHR39428">
    <property type="entry name" value="F420H(2)-DEPENDENT QUINONE REDUCTASE RV1261C"/>
    <property type="match status" value="1"/>
</dbReference>
<dbReference type="GO" id="GO:0070967">
    <property type="term" value="F:coenzyme F420 binding"/>
    <property type="evidence" value="ECO:0007669"/>
    <property type="project" value="TreeGrafter"/>
</dbReference>
<proteinExistence type="inferred from homology"/>
<dbReference type="SUPFAM" id="SSF50475">
    <property type="entry name" value="FMN-binding split barrel"/>
    <property type="match status" value="1"/>
</dbReference>
<dbReference type="Proteomes" id="UP000050509">
    <property type="component" value="Unassembled WGS sequence"/>
</dbReference>
<dbReference type="GO" id="GO:0005886">
    <property type="term" value="C:plasma membrane"/>
    <property type="evidence" value="ECO:0007669"/>
    <property type="project" value="TreeGrafter"/>
</dbReference>